<keyword evidence="1" id="KW-0732">Signal</keyword>
<comment type="caution">
    <text evidence="3">The sequence shown here is derived from an EMBL/GenBank/DDBJ whole genome shotgun (WGS) entry which is preliminary data.</text>
</comment>
<dbReference type="PANTHER" id="PTHR31672">
    <property type="entry name" value="BNACNNG10540D PROTEIN"/>
    <property type="match status" value="1"/>
</dbReference>
<dbReference type="EMBL" id="JADFTS010000009">
    <property type="protein sequence ID" value="KAF9589839.1"/>
    <property type="molecule type" value="Genomic_DNA"/>
</dbReference>
<feature type="domain" description="F-box associated beta-propeller type 1" evidence="2">
    <location>
        <begin position="62"/>
        <end position="337"/>
    </location>
</feature>
<name>A0A835LFE3_9MAGN</name>
<dbReference type="InterPro" id="IPR011043">
    <property type="entry name" value="Gal_Oxase/kelch_b-propeller"/>
</dbReference>
<dbReference type="InterPro" id="IPR017451">
    <property type="entry name" value="F-box-assoc_interact_dom"/>
</dbReference>
<dbReference type="InterPro" id="IPR050796">
    <property type="entry name" value="SCF_F-box_component"/>
</dbReference>
<evidence type="ECO:0000313" key="3">
    <source>
        <dbReference type="EMBL" id="KAF9589839.1"/>
    </source>
</evidence>
<dbReference type="OrthoDB" id="1867629at2759"/>
<evidence type="ECO:0000259" key="2">
    <source>
        <dbReference type="Pfam" id="PF07734"/>
    </source>
</evidence>
<dbReference type="AlphaFoldDB" id="A0A835LFE3"/>
<feature type="signal peptide" evidence="1">
    <location>
        <begin position="1"/>
        <end position="22"/>
    </location>
</feature>
<dbReference type="InterPro" id="IPR006527">
    <property type="entry name" value="F-box-assoc_dom_typ1"/>
</dbReference>
<dbReference type="Proteomes" id="UP000631114">
    <property type="component" value="Unassembled WGS sequence"/>
</dbReference>
<organism evidence="3 4">
    <name type="scientific">Coptis chinensis</name>
    <dbReference type="NCBI Taxonomy" id="261450"/>
    <lineage>
        <taxon>Eukaryota</taxon>
        <taxon>Viridiplantae</taxon>
        <taxon>Streptophyta</taxon>
        <taxon>Embryophyta</taxon>
        <taxon>Tracheophyta</taxon>
        <taxon>Spermatophyta</taxon>
        <taxon>Magnoliopsida</taxon>
        <taxon>Ranunculales</taxon>
        <taxon>Ranunculaceae</taxon>
        <taxon>Coptidoideae</taxon>
        <taxon>Coptis</taxon>
    </lineage>
</organism>
<protein>
    <recommendedName>
        <fullName evidence="2">F-box associated beta-propeller type 1 domain-containing protein</fullName>
    </recommendedName>
</protein>
<dbReference type="Pfam" id="PF07734">
    <property type="entry name" value="FBA_1"/>
    <property type="match status" value="1"/>
</dbReference>
<evidence type="ECO:0000256" key="1">
    <source>
        <dbReference type="SAM" id="SignalP"/>
    </source>
</evidence>
<accession>A0A835LFE3</accession>
<reference evidence="3 4" key="1">
    <citation type="submission" date="2020-10" db="EMBL/GenBank/DDBJ databases">
        <title>The Coptis chinensis genome and diversification of protoberbering-type alkaloids.</title>
        <authorList>
            <person name="Wang B."/>
            <person name="Shu S."/>
            <person name="Song C."/>
            <person name="Liu Y."/>
        </authorList>
    </citation>
    <scope>NUCLEOTIDE SEQUENCE [LARGE SCALE GENOMIC DNA]</scope>
    <source>
        <strain evidence="3">HL-2020</strain>
        <tissue evidence="3">Leaf</tissue>
    </source>
</reference>
<dbReference type="NCBIfam" id="TIGR01640">
    <property type="entry name" value="F_box_assoc_1"/>
    <property type="match status" value="1"/>
</dbReference>
<feature type="chain" id="PRO_5032834349" description="F-box associated beta-propeller type 1 domain-containing protein" evidence="1">
    <location>
        <begin position="23"/>
        <end position="358"/>
    </location>
</feature>
<evidence type="ECO:0000313" key="4">
    <source>
        <dbReference type="Proteomes" id="UP000631114"/>
    </source>
</evidence>
<dbReference type="PANTHER" id="PTHR31672:SF13">
    <property type="entry name" value="F-BOX PROTEIN CPR30-LIKE"/>
    <property type="match status" value="1"/>
</dbReference>
<sequence>MTFLKLALLFGFYELWRHITSGGRTRRAAIRSCEVVTMDSTLPEDVMIEILARLPVKSLLRSGSCNGLICLSDEKTFMVICNPATNEYIEVPFNLDEIEKITGWFNLSFGHDPHTDNYKVVRIDMYFSSASIGDPGHCNVYVYTLGTKQWRRIQTPPYRLAYGRTPYLNGSLHWVELGNISRWDHRRQFTNCKSIISFDLKSEKFQEVPWFTFPDSKLRRRRSVGVLQGCLSTYVSYPDKGLTEIWLMKQYGVEQSWTKLFSINFPFLPSHRFVPLVVRRKGEILLKRQYRGGLPWRVCGRNNTYAYDPINNKVHEYDLGNIDLIDIHAYVESLVSIVSYSGGKTKDENNKQQRNGVS</sequence>
<gene>
    <name evidence="3" type="ORF">IFM89_028774</name>
</gene>
<keyword evidence="4" id="KW-1185">Reference proteome</keyword>
<proteinExistence type="predicted"/>
<dbReference type="SUPFAM" id="SSF50965">
    <property type="entry name" value="Galactose oxidase, central domain"/>
    <property type="match status" value="1"/>
</dbReference>